<dbReference type="EMBL" id="CAKXYY010000019">
    <property type="protein sequence ID" value="CAH2354919.1"/>
    <property type="molecule type" value="Genomic_DNA"/>
</dbReference>
<dbReference type="AlphaFoldDB" id="A0A9P0W0R2"/>
<name>A0A9P0W0R2_9ASCO</name>
<evidence type="ECO:0000313" key="1">
    <source>
        <dbReference type="EMBL" id="CAH2354919.1"/>
    </source>
</evidence>
<evidence type="ECO:0000313" key="2">
    <source>
        <dbReference type="Proteomes" id="UP000837801"/>
    </source>
</evidence>
<comment type="caution">
    <text evidence="1">The sequence shown here is derived from an EMBL/GenBank/DDBJ whole genome shotgun (WGS) entry which is preliminary data.</text>
</comment>
<dbReference type="Proteomes" id="UP000837801">
    <property type="component" value="Unassembled WGS sequence"/>
</dbReference>
<gene>
    <name evidence="1" type="ORF">CLIB1423_19S02608</name>
</gene>
<reference evidence="1" key="1">
    <citation type="submission" date="2022-03" db="EMBL/GenBank/DDBJ databases">
        <authorList>
            <person name="Legras J.-L."/>
            <person name="Devillers H."/>
            <person name="Grondin C."/>
        </authorList>
    </citation>
    <scope>NUCLEOTIDE SEQUENCE</scope>
    <source>
        <strain evidence="1">CLIB 1423</strain>
    </source>
</reference>
<organism evidence="1 2">
    <name type="scientific">[Candida] railenensis</name>
    <dbReference type="NCBI Taxonomy" id="45579"/>
    <lineage>
        <taxon>Eukaryota</taxon>
        <taxon>Fungi</taxon>
        <taxon>Dikarya</taxon>
        <taxon>Ascomycota</taxon>
        <taxon>Saccharomycotina</taxon>
        <taxon>Pichiomycetes</taxon>
        <taxon>Debaryomycetaceae</taxon>
        <taxon>Kurtzmaniella</taxon>
    </lineage>
</organism>
<protein>
    <submittedName>
        <fullName evidence="1">Uncharacterized protein</fullName>
    </submittedName>
</protein>
<sequence length="272" mass="30985">MESDEELFAPNSSLLKIIPSLIKDLFYYEESSRLLSRFLQSDVSGLTQQRIEGLNPALRSLAIDEDKSVMLTLMLGRLFIDAFEMLMDKCVEFEVCVEEIENKGELVQNYLSGDFNSKVPILVTAKQKMSPFPSSKRVNEEPIDAVRHRVLINELARLEAGDQEASPPDFGIYQVFSVDLKSWYCNCDEYQDQMADNSENHPEAYRKEKGEFSLKSMEEIISQSRGASGLLLDILTSSEIPTRHKSPLPLCSHLLAVIICSYNRKIELYRVK</sequence>
<proteinExistence type="predicted"/>
<accession>A0A9P0W0R2</accession>
<keyword evidence="2" id="KW-1185">Reference proteome</keyword>
<dbReference type="OrthoDB" id="4077205at2759"/>